<sequence>MEIFTKNLKETQKIARLLGAEILHWPPAKGALILALAGELGSGKTSFVQGLARGLGILHSVKSPSFLLLRAYRVPKIKKTLIHLDCYRLKRLADLRALGWDDFLANPQNIIALEWADKIKKRLPAKNTLWLKFAYQPQGGRRINFSVKNKA</sequence>
<keyword evidence="8" id="KW-0067">ATP-binding</keyword>
<evidence type="ECO:0000256" key="10">
    <source>
        <dbReference type="ARBA" id="ARBA00032441"/>
    </source>
</evidence>
<evidence type="ECO:0000313" key="11">
    <source>
        <dbReference type="EMBL" id="PJE59595.1"/>
    </source>
</evidence>
<evidence type="ECO:0000256" key="1">
    <source>
        <dbReference type="ARBA" id="ARBA00004496"/>
    </source>
</evidence>
<evidence type="ECO:0000256" key="7">
    <source>
        <dbReference type="ARBA" id="ARBA00022741"/>
    </source>
</evidence>
<dbReference type="PANTHER" id="PTHR33540:SF2">
    <property type="entry name" value="TRNA THREONYLCARBAMOYLADENOSINE BIOSYNTHESIS PROTEIN TSAE"/>
    <property type="match status" value="1"/>
</dbReference>
<evidence type="ECO:0000256" key="3">
    <source>
        <dbReference type="ARBA" id="ARBA00019010"/>
    </source>
</evidence>
<dbReference type="PANTHER" id="PTHR33540">
    <property type="entry name" value="TRNA THREONYLCARBAMOYLADENOSINE BIOSYNTHESIS PROTEIN TSAE"/>
    <property type="match status" value="1"/>
</dbReference>
<dbReference type="GO" id="GO:0046872">
    <property type="term" value="F:metal ion binding"/>
    <property type="evidence" value="ECO:0007669"/>
    <property type="project" value="UniProtKB-KW"/>
</dbReference>
<dbReference type="Pfam" id="PF02367">
    <property type="entry name" value="TsaE"/>
    <property type="match status" value="1"/>
</dbReference>
<keyword evidence="4" id="KW-0963">Cytoplasm</keyword>
<keyword evidence="6" id="KW-0479">Metal-binding</keyword>
<dbReference type="SUPFAM" id="SSF52540">
    <property type="entry name" value="P-loop containing nucleoside triphosphate hydrolases"/>
    <property type="match status" value="1"/>
</dbReference>
<dbReference type="GO" id="GO:0016740">
    <property type="term" value="F:transferase activity"/>
    <property type="evidence" value="ECO:0007669"/>
    <property type="project" value="UniProtKB-KW"/>
</dbReference>
<organism evidence="11 12">
    <name type="scientific">Candidatus Portnoybacteria bacterium CG10_big_fil_rev_8_21_14_0_10_44_7</name>
    <dbReference type="NCBI Taxonomy" id="1974816"/>
    <lineage>
        <taxon>Bacteria</taxon>
        <taxon>Candidatus Portnoyibacteriota</taxon>
    </lineage>
</organism>
<dbReference type="GO" id="GO:0002949">
    <property type="term" value="P:tRNA threonylcarbamoyladenosine modification"/>
    <property type="evidence" value="ECO:0007669"/>
    <property type="project" value="InterPro"/>
</dbReference>
<accession>A0A2M8KI50</accession>
<dbReference type="NCBIfam" id="TIGR00150">
    <property type="entry name" value="T6A_YjeE"/>
    <property type="match status" value="1"/>
</dbReference>
<dbReference type="GO" id="GO:0005737">
    <property type="term" value="C:cytoplasm"/>
    <property type="evidence" value="ECO:0007669"/>
    <property type="project" value="UniProtKB-SubCell"/>
</dbReference>
<evidence type="ECO:0000256" key="2">
    <source>
        <dbReference type="ARBA" id="ARBA00007599"/>
    </source>
</evidence>
<keyword evidence="11" id="KW-0808">Transferase</keyword>
<keyword evidence="5" id="KW-0819">tRNA processing</keyword>
<dbReference type="GO" id="GO:0005524">
    <property type="term" value="F:ATP binding"/>
    <property type="evidence" value="ECO:0007669"/>
    <property type="project" value="UniProtKB-KW"/>
</dbReference>
<evidence type="ECO:0000256" key="5">
    <source>
        <dbReference type="ARBA" id="ARBA00022694"/>
    </source>
</evidence>
<dbReference type="EMBL" id="PFEA01000054">
    <property type="protein sequence ID" value="PJE59595.1"/>
    <property type="molecule type" value="Genomic_DNA"/>
</dbReference>
<comment type="caution">
    <text evidence="11">The sequence shown here is derived from an EMBL/GenBank/DDBJ whole genome shotgun (WGS) entry which is preliminary data.</text>
</comment>
<evidence type="ECO:0000256" key="9">
    <source>
        <dbReference type="ARBA" id="ARBA00022842"/>
    </source>
</evidence>
<evidence type="ECO:0000256" key="6">
    <source>
        <dbReference type="ARBA" id="ARBA00022723"/>
    </source>
</evidence>
<gene>
    <name evidence="11" type="ORF">COU85_02870</name>
</gene>
<dbReference type="InterPro" id="IPR003442">
    <property type="entry name" value="T6A_TsaE"/>
</dbReference>
<comment type="subcellular location">
    <subcellularLocation>
        <location evidence="1">Cytoplasm</location>
    </subcellularLocation>
</comment>
<proteinExistence type="inferred from homology"/>
<keyword evidence="9" id="KW-0460">Magnesium</keyword>
<evidence type="ECO:0000256" key="8">
    <source>
        <dbReference type="ARBA" id="ARBA00022840"/>
    </source>
</evidence>
<evidence type="ECO:0000313" key="12">
    <source>
        <dbReference type="Proteomes" id="UP000231086"/>
    </source>
</evidence>
<dbReference type="Proteomes" id="UP000231086">
    <property type="component" value="Unassembled WGS sequence"/>
</dbReference>
<dbReference type="InterPro" id="IPR027417">
    <property type="entry name" value="P-loop_NTPase"/>
</dbReference>
<dbReference type="AlphaFoldDB" id="A0A2M8KI50"/>
<comment type="similarity">
    <text evidence="2">Belongs to the TsaE family.</text>
</comment>
<dbReference type="Gene3D" id="3.40.50.300">
    <property type="entry name" value="P-loop containing nucleotide triphosphate hydrolases"/>
    <property type="match status" value="1"/>
</dbReference>
<name>A0A2M8KI50_9BACT</name>
<evidence type="ECO:0000256" key="4">
    <source>
        <dbReference type="ARBA" id="ARBA00022490"/>
    </source>
</evidence>
<reference evidence="12" key="1">
    <citation type="submission" date="2017-09" db="EMBL/GenBank/DDBJ databases">
        <title>Depth-based differentiation of microbial function through sediment-hosted aquifers and enrichment of novel symbionts in the deep terrestrial subsurface.</title>
        <authorList>
            <person name="Probst A.J."/>
            <person name="Ladd B."/>
            <person name="Jarett J.K."/>
            <person name="Geller-Mcgrath D.E."/>
            <person name="Sieber C.M.K."/>
            <person name="Emerson J.B."/>
            <person name="Anantharaman K."/>
            <person name="Thomas B.C."/>
            <person name="Malmstrom R."/>
            <person name="Stieglmeier M."/>
            <person name="Klingl A."/>
            <person name="Woyke T."/>
            <person name="Ryan C.M."/>
            <person name="Banfield J.F."/>
        </authorList>
    </citation>
    <scope>NUCLEOTIDE SEQUENCE [LARGE SCALE GENOMIC DNA]</scope>
</reference>
<protein>
    <recommendedName>
        <fullName evidence="3">tRNA threonylcarbamoyladenosine biosynthesis protein TsaE</fullName>
    </recommendedName>
    <alternativeName>
        <fullName evidence="10">t(6)A37 threonylcarbamoyladenosine biosynthesis protein TsaE</fullName>
    </alternativeName>
</protein>
<keyword evidence="7" id="KW-0547">Nucleotide-binding</keyword>